<sequence>MNSPTWTSAESPEFANVSRETFNVSSAKNLHSRSMILLPRDGSLSGAFSRIQGLANTPST</sequence>
<dbReference type="EMBL" id="JAVHJL010000001">
    <property type="protein sequence ID" value="KAK6512485.1"/>
    <property type="molecule type" value="Genomic_DNA"/>
</dbReference>
<dbReference type="Proteomes" id="UP001370758">
    <property type="component" value="Unassembled WGS sequence"/>
</dbReference>
<organism evidence="1 2">
    <name type="scientific">Arthrobotrys musiformis</name>
    <dbReference type="NCBI Taxonomy" id="47236"/>
    <lineage>
        <taxon>Eukaryota</taxon>
        <taxon>Fungi</taxon>
        <taxon>Dikarya</taxon>
        <taxon>Ascomycota</taxon>
        <taxon>Pezizomycotina</taxon>
        <taxon>Orbiliomycetes</taxon>
        <taxon>Orbiliales</taxon>
        <taxon>Orbiliaceae</taxon>
        <taxon>Arthrobotrys</taxon>
    </lineage>
</organism>
<proteinExistence type="predicted"/>
<reference evidence="1 2" key="1">
    <citation type="submission" date="2023-08" db="EMBL/GenBank/DDBJ databases">
        <authorList>
            <person name="Palmer J.M."/>
        </authorList>
    </citation>
    <scope>NUCLEOTIDE SEQUENCE [LARGE SCALE GENOMIC DNA]</scope>
    <source>
        <strain evidence="1 2">TWF481</strain>
    </source>
</reference>
<keyword evidence="2" id="KW-1185">Reference proteome</keyword>
<dbReference type="AlphaFoldDB" id="A0AAV9WRT1"/>
<gene>
    <name evidence="1" type="ORF">TWF481_001370</name>
</gene>
<comment type="caution">
    <text evidence="1">The sequence shown here is derived from an EMBL/GenBank/DDBJ whole genome shotgun (WGS) entry which is preliminary data.</text>
</comment>
<evidence type="ECO:0000313" key="1">
    <source>
        <dbReference type="EMBL" id="KAK6512485.1"/>
    </source>
</evidence>
<protein>
    <submittedName>
        <fullName evidence="1">Uncharacterized protein</fullName>
    </submittedName>
</protein>
<name>A0AAV9WRT1_9PEZI</name>
<accession>A0AAV9WRT1</accession>
<evidence type="ECO:0000313" key="2">
    <source>
        <dbReference type="Proteomes" id="UP001370758"/>
    </source>
</evidence>